<dbReference type="KEGG" id="vg:18563454"/>
<dbReference type="Proteomes" id="UP000009273">
    <property type="component" value="Segment"/>
</dbReference>
<dbReference type="Pfam" id="PF00216">
    <property type="entry name" value="Bac_DNA_binding"/>
    <property type="match status" value="1"/>
</dbReference>
<dbReference type="InterPro" id="IPR010992">
    <property type="entry name" value="IHF-like_DNA-bd_dom_sf"/>
</dbReference>
<evidence type="ECO:0000256" key="1">
    <source>
        <dbReference type="ARBA" id="ARBA00023125"/>
    </source>
</evidence>
<gene>
    <name evidence="3" type="primary">239</name>
    <name evidence="3" type="ORF">G_239</name>
</gene>
<evidence type="ECO:0000313" key="3">
    <source>
        <dbReference type="EMBL" id="AEO93498.1"/>
    </source>
</evidence>
<dbReference type="OrthoDB" id="18720at10239"/>
<dbReference type="InterPro" id="IPR000119">
    <property type="entry name" value="Hist_DNA-bd"/>
</dbReference>
<dbReference type="GO" id="GO:0003677">
    <property type="term" value="F:DNA binding"/>
    <property type="evidence" value="ECO:0007669"/>
    <property type="project" value="UniProtKB-KW"/>
</dbReference>
<sequence>MRKAELVSKLVDRVEGLSAEKASKAINGVFDIIAEALEKGDSYSHDKFGTFKVVTRAPRKGRNPKTGETIEIDAKNAVKLIVSSHLKDVVNESNK</sequence>
<dbReference type="Gene3D" id="4.10.520.10">
    <property type="entry name" value="IHF-like DNA-binding proteins"/>
    <property type="match status" value="1"/>
</dbReference>
<dbReference type="GeneID" id="18563454"/>
<dbReference type="SMART" id="SM00411">
    <property type="entry name" value="BHL"/>
    <property type="match status" value="1"/>
</dbReference>
<organism evidence="3 4">
    <name type="scientific">Bacillus phage G</name>
    <dbReference type="NCBI Taxonomy" id="2884420"/>
    <lineage>
        <taxon>Viruses</taxon>
        <taxon>Duplodnaviria</taxon>
        <taxon>Heunggongvirae</taxon>
        <taxon>Uroviricota</taxon>
        <taxon>Caudoviricetes</taxon>
        <taxon>Donellivirus</taxon>
        <taxon>Donellivirus gee</taxon>
    </lineage>
</organism>
<dbReference type="InterPro" id="IPR020816">
    <property type="entry name" value="Histone-like_DNA-bd_CS"/>
</dbReference>
<dbReference type="EMBL" id="JN638751">
    <property type="protein sequence ID" value="AEO93498.1"/>
    <property type="molecule type" value="Genomic_DNA"/>
</dbReference>
<dbReference type="RefSeq" id="YP_009015542.1">
    <property type="nucleotide sequence ID" value="NC_023719.1"/>
</dbReference>
<protein>
    <submittedName>
        <fullName evidence="3">Gp239</fullName>
    </submittedName>
</protein>
<keyword evidence="1" id="KW-0238">DNA-binding</keyword>
<comment type="similarity">
    <text evidence="2">Belongs to the bacterial histone-like protein family.</text>
</comment>
<name>G3M9Y0_9CAUD</name>
<evidence type="ECO:0000256" key="2">
    <source>
        <dbReference type="RuleBase" id="RU003939"/>
    </source>
</evidence>
<evidence type="ECO:0000313" key="4">
    <source>
        <dbReference type="Proteomes" id="UP000009273"/>
    </source>
</evidence>
<dbReference type="CDD" id="cd13831">
    <property type="entry name" value="HU"/>
    <property type="match status" value="1"/>
</dbReference>
<dbReference type="PANTHER" id="PTHR33175">
    <property type="entry name" value="DNA-BINDING PROTEIN HU"/>
    <property type="match status" value="1"/>
</dbReference>
<keyword evidence="4" id="KW-1185">Reference proteome</keyword>
<dbReference type="PANTHER" id="PTHR33175:SF3">
    <property type="entry name" value="DNA-BINDING PROTEIN HU-BETA"/>
    <property type="match status" value="1"/>
</dbReference>
<dbReference type="PRINTS" id="PR01727">
    <property type="entry name" value="DNABINDINGHU"/>
</dbReference>
<accession>G3M9Y0</accession>
<proteinExistence type="inferred from homology"/>
<dbReference type="GO" id="GO:0030527">
    <property type="term" value="F:structural constituent of chromatin"/>
    <property type="evidence" value="ECO:0007669"/>
    <property type="project" value="InterPro"/>
</dbReference>
<dbReference type="PROSITE" id="PS00045">
    <property type="entry name" value="HISTONE_LIKE"/>
    <property type="match status" value="1"/>
</dbReference>
<dbReference type="SUPFAM" id="SSF47729">
    <property type="entry name" value="IHF-like DNA-binding proteins"/>
    <property type="match status" value="1"/>
</dbReference>
<reference evidence="3 4" key="1">
    <citation type="submission" date="2011-09" db="EMBL/GenBank/DDBJ databases">
        <authorList>
            <person name="Pope W.H."/>
            <person name="Pedulla M.L."/>
            <person name="Ford M.E."/>
            <person name="Peebles C.L."/>
            <person name="Hatfull G.H."/>
            <person name="Hendrix R.W."/>
        </authorList>
    </citation>
    <scope>NUCLEOTIDE SEQUENCE [LARGE SCALE GENOMIC DNA]</scope>
    <source>
        <strain evidence="3">G</strain>
    </source>
</reference>